<feature type="transmembrane region" description="Helical" evidence="2">
    <location>
        <begin position="28"/>
        <end position="51"/>
    </location>
</feature>
<proteinExistence type="predicted"/>
<feature type="domain" description="Multidrug resistance protein MdtA-like barrel-sandwich hybrid" evidence="3">
    <location>
        <begin position="65"/>
        <end position="253"/>
    </location>
</feature>
<dbReference type="InterPro" id="IPR058625">
    <property type="entry name" value="MdtA-like_BSH"/>
</dbReference>
<organism evidence="4 5">
    <name type="scientific">Paraburkholderia silviterrae</name>
    <dbReference type="NCBI Taxonomy" id="2528715"/>
    <lineage>
        <taxon>Bacteria</taxon>
        <taxon>Pseudomonadati</taxon>
        <taxon>Pseudomonadota</taxon>
        <taxon>Betaproteobacteria</taxon>
        <taxon>Burkholderiales</taxon>
        <taxon>Burkholderiaceae</taxon>
        <taxon>Paraburkholderia</taxon>
    </lineage>
</organism>
<keyword evidence="2" id="KW-0472">Membrane</keyword>
<dbReference type="SUPFAM" id="SSF111369">
    <property type="entry name" value="HlyD-like secretion proteins"/>
    <property type="match status" value="2"/>
</dbReference>
<keyword evidence="5" id="KW-1185">Reference proteome</keyword>
<comment type="caution">
    <text evidence="4">The sequence shown here is derived from an EMBL/GenBank/DDBJ whole genome shotgun (WGS) entry which is preliminary data.</text>
</comment>
<evidence type="ECO:0000256" key="2">
    <source>
        <dbReference type="SAM" id="Phobius"/>
    </source>
</evidence>
<dbReference type="PANTHER" id="PTHR30386">
    <property type="entry name" value="MEMBRANE FUSION SUBUNIT OF EMRAB-TOLC MULTIDRUG EFFLUX PUMP"/>
    <property type="match status" value="1"/>
</dbReference>
<evidence type="ECO:0000313" key="4">
    <source>
        <dbReference type="EMBL" id="TDG22866.1"/>
    </source>
</evidence>
<keyword evidence="2" id="KW-0812">Transmembrane</keyword>
<dbReference type="InterPro" id="IPR050739">
    <property type="entry name" value="MFP"/>
</dbReference>
<dbReference type="Gene3D" id="1.10.287.470">
    <property type="entry name" value="Helix hairpin bin"/>
    <property type="match status" value="1"/>
</dbReference>
<dbReference type="Proteomes" id="UP000295722">
    <property type="component" value="Unassembled WGS sequence"/>
</dbReference>
<dbReference type="Gene3D" id="2.40.50.100">
    <property type="match status" value="1"/>
</dbReference>
<evidence type="ECO:0000259" key="3">
    <source>
        <dbReference type="Pfam" id="PF25917"/>
    </source>
</evidence>
<accession>A0A4R5M8S8</accession>
<protein>
    <submittedName>
        <fullName evidence="4">HlyD family secretion protein</fullName>
    </submittedName>
</protein>
<sequence>MEILILGVYAFCVWLVFFKFKWVPWNTISMVISFTIPIVALATVILTLNVVAPSTHEVRVVGKVLQVVPQVKGRIVEIPVDGNRRYKKGDVLLRIDPTPYALSVEQLEGRLRADDAAVAEAEASARQLGDSVRREAGKVSTVQASLALARQRLMEQDALFAAGAGSKFDRDDAIARQRELEGELVSARAEEDAAKAKLSAKSQGEFAAVAAARAHRAETESMLENAKWQLSQTVYRAPADGQVVNLQVRVGTMLVPLPLTPAFSFVEDDQELVAFYDQNELYNVREGDSAEVYLPTSPGAILEAKVDSIVWAQSQGQFAQSGMLPNTGAAAVSANRFAVKLALCGVSKGRVLPVGAVGAGAIYTEHMEAIQIIRMVFLRVSSRLNYLVLKLH</sequence>
<gene>
    <name evidence="4" type="ORF">EYW47_16800</name>
</gene>
<dbReference type="PANTHER" id="PTHR30386:SF18">
    <property type="entry name" value="INNER MEMBRANE PROTEIN YIAV-RELATED"/>
    <property type="match status" value="1"/>
</dbReference>
<keyword evidence="1" id="KW-0175">Coiled coil</keyword>
<reference evidence="4 5" key="1">
    <citation type="submission" date="2019-03" db="EMBL/GenBank/DDBJ databases">
        <title>Paraburkholderia sp. 4M-K11, isolated from subtropical forest soil.</title>
        <authorList>
            <person name="Gao Z.-H."/>
            <person name="Qiu L.-H."/>
        </authorList>
    </citation>
    <scope>NUCLEOTIDE SEQUENCE [LARGE SCALE GENOMIC DNA]</scope>
    <source>
        <strain evidence="4 5">4M-K11</strain>
    </source>
</reference>
<keyword evidence="2" id="KW-1133">Transmembrane helix</keyword>
<dbReference type="Gene3D" id="2.40.30.170">
    <property type="match status" value="1"/>
</dbReference>
<dbReference type="Pfam" id="PF25917">
    <property type="entry name" value="BSH_RND"/>
    <property type="match status" value="1"/>
</dbReference>
<evidence type="ECO:0000256" key="1">
    <source>
        <dbReference type="SAM" id="Coils"/>
    </source>
</evidence>
<evidence type="ECO:0000313" key="5">
    <source>
        <dbReference type="Proteomes" id="UP000295722"/>
    </source>
</evidence>
<name>A0A4R5M8S8_9BURK</name>
<dbReference type="EMBL" id="SMRP01000007">
    <property type="protein sequence ID" value="TDG22866.1"/>
    <property type="molecule type" value="Genomic_DNA"/>
</dbReference>
<dbReference type="RefSeq" id="WP_133195961.1">
    <property type="nucleotide sequence ID" value="NZ_JBHUCW010000011.1"/>
</dbReference>
<feature type="coiled-coil region" evidence="1">
    <location>
        <begin position="170"/>
        <end position="197"/>
    </location>
</feature>
<dbReference type="AlphaFoldDB" id="A0A4R5M8S8"/>
<dbReference type="OrthoDB" id="286173at2"/>